<feature type="transmembrane region" description="Helical" evidence="7">
    <location>
        <begin position="255"/>
        <end position="271"/>
    </location>
</feature>
<feature type="domain" description="Major facilitator superfamily (MFS) profile" evidence="8">
    <location>
        <begin position="8"/>
        <end position="391"/>
    </location>
</feature>
<feature type="transmembrane region" description="Helical" evidence="7">
    <location>
        <begin position="222"/>
        <end position="243"/>
    </location>
</feature>
<evidence type="ECO:0000256" key="7">
    <source>
        <dbReference type="SAM" id="Phobius"/>
    </source>
</evidence>
<feature type="transmembrane region" description="Helical" evidence="7">
    <location>
        <begin position="47"/>
        <end position="66"/>
    </location>
</feature>
<sequence length="396" mass="44466">MNFYTNKTFRQLYSMNILAAVSSTIYTFIIPLVLYDLTKSALAMSTMRMMEFLPNVLLGMIVGVIVDRLNRNIMLIYGGFIRFVLSICLLLSISAEQTTVWHLYVLGFLLSTLGYTVGNASNAITPQLFEKSLMTDIQAKFSLIFTISSIVGPSIAGMLLVWFNYDAFLWLYVICMGGSWLIACRIEKTETPVHPQQQSIWADIKEGVTELVGNKQLFTPTITILISNFASSLIIGVMTFYVIDILGNTKEQLGLMYTIAAIGGIFGAKLMKPLRNRFRRGQIYCSLVLIEAIVLTVFFFAHSWWLLGILLALRTCISVMTNIIYLAIRQETTPNHLLGRVAGTSSMLMKLVIPLGLMIGGMWAEVWPVPFIFIISALAVLMNFFLLRKAKFSEIE</sequence>
<feature type="transmembrane region" description="Helical" evidence="7">
    <location>
        <begin position="12"/>
        <end position="35"/>
    </location>
</feature>
<dbReference type="InterPro" id="IPR011701">
    <property type="entry name" value="MFS"/>
</dbReference>
<dbReference type="PANTHER" id="PTHR23513">
    <property type="entry name" value="INTEGRAL MEMBRANE EFFLUX PROTEIN-RELATED"/>
    <property type="match status" value="1"/>
</dbReference>
<dbReference type="InterPro" id="IPR020846">
    <property type="entry name" value="MFS_dom"/>
</dbReference>
<dbReference type="RefSeq" id="WP_036159391.1">
    <property type="nucleotide sequence ID" value="NZ_AVCX01000001.1"/>
</dbReference>
<evidence type="ECO:0000256" key="2">
    <source>
        <dbReference type="ARBA" id="ARBA00022448"/>
    </source>
</evidence>
<dbReference type="GO" id="GO:0005886">
    <property type="term" value="C:plasma membrane"/>
    <property type="evidence" value="ECO:0007669"/>
    <property type="project" value="UniProtKB-SubCell"/>
</dbReference>
<dbReference type="PROSITE" id="PS50850">
    <property type="entry name" value="MFS"/>
    <property type="match status" value="1"/>
</dbReference>
<evidence type="ECO:0000256" key="4">
    <source>
        <dbReference type="ARBA" id="ARBA00022692"/>
    </source>
</evidence>
<gene>
    <name evidence="9" type="ORF">CD32_23040</name>
</gene>
<evidence type="ECO:0000256" key="3">
    <source>
        <dbReference type="ARBA" id="ARBA00022475"/>
    </source>
</evidence>
<dbReference type="SUPFAM" id="SSF103473">
    <property type="entry name" value="MFS general substrate transporter"/>
    <property type="match status" value="1"/>
</dbReference>
<evidence type="ECO:0000259" key="8">
    <source>
        <dbReference type="PROSITE" id="PS50850"/>
    </source>
</evidence>
<dbReference type="PANTHER" id="PTHR23513:SF6">
    <property type="entry name" value="MAJOR FACILITATOR SUPERFAMILY ASSOCIATED DOMAIN-CONTAINING PROTEIN"/>
    <property type="match status" value="1"/>
</dbReference>
<name>A0A0A3IFB3_9BACI</name>
<evidence type="ECO:0000256" key="5">
    <source>
        <dbReference type="ARBA" id="ARBA00022989"/>
    </source>
</evidence>
<proteinExistence type="predicted"/>
<evidence type="ECO:0000256" key="6">
    <source>
        <dbReference type="ARBA" id="ARBA00023136"/>
    </source>
</evidence>
<feature type="transmembrane region" description="Helical" evidence="7">
    <location>
        <begin position="101"/>
        <end position="120"/>
    </location>
</feature>
<keyword evidence="10" id="KW-1185">Reference proteome</keyword>
<feature type="transmembrane region" description="Helical" evidence="7">
    <location>
        <begin position="369"/>
        <end position="387"/>
    </location>
</feature>
<protein>
    <recommendedName>
        <fullName evidence="8">Major facilitator superfamily (MFS) profile domain-containing protein</fullName>
    </recommendedName>
</protein>
<keyword evidence="3" id="KW-1003">Cell membrane</keyword>
<evidence type="ECO:0000313" key="9">
    <source>
        <dbReference type="EMBL" id="KGR82160.1"/>
    </source>
</evidence>
<evidence type="ECO:0000313" key="10">
    <source>
        <dbReference type="Proteomes" id="UP000030437"/>
    </source>
</evidence>
<dbReference type="eggNOG" id="COG2211">
    <property type="taxonomic scope" value="Bacteria"/>
</dbReference>
<feature type="transmembrane region" description="Helical" evidence="7">
    <location>
        <begin position="141"/>
        <end position="163"/>
    </location>
</feature>
<feature type="transmembrane region" description="Helical" evidence="7">
    <location>
        <begin position="169"/>
        <end position="186"/>
    </location>
</feature>
<keyword evidence="6 7" id="KW-0472">Membrane</keyword>
<dbReference type="OrthoDB" id="2276409at2"/>
<dbReference type="CDD" id="cd06173">
    <property type="entry name" value="MFS_MefA_like"/>
    <property type="match status" value="1"/>
</dbReference>
<reference evidence="9 10" key="1">
    <citation type="submission" date="2014-02" db="EMBL/GenBank/DDBJ databases">
        <title>Draft genome sequence of Lysinibacillus odysseyi NBRC 100172.</title>
        <authorList>
            <person name="Zhang F."/>
            <person name="Wang G."/>
            <person name="Zhang L."/>
        </authorList>
    </citation>
    <scope>NUCLEOTIDE SEQUENCE [LARGE SCALE GENOMIC DNA]</scope>
    <source>
        <strain evidence="9 10">NBRC 100172</strain>
    </source>
</reference>
<keyword evidence="4 7" id="KW-0812">Transmembrane</keyword>
<keyword evidence="2" id="KW-0813">Transport</keyword>
<dbReference type="Pfam" id="PF07690">
    <property type="entry name" value="MFS_1"/>
    <property type="match status" value="1"/>
</dbReference>
<keyword evidence="5 7" id="KW-1133">Transmembrane helix</keyword>
<dbReference type="STRING" id="1220589.CD32_23040"/>
<dbReference type="Proteomes" id="UP000030437">
    <property type="component" value="Unassembled WGS sequence"/>
</dbReference>
<accession>A0A0A3IFB3</accession>
<evidence type="ECO:0000256" key="1">
    <source>
        <dbReference type="ARBA" id="ARBA00004651"/>
    </source>
</evidence>
<dbReference type="EMBL" id="JPVP01000060">
    <property type="protein sequence ID" value="KGR82160.1"/>
    <property type="molecule type" value="Genomic_DNA"/>
</dbReference>
<feature type="transmembrane region" description="Helical" evidence="7">
    <location>
        <begin position="283"/>
        <end position="301"/>
    </location>
</feature>
<feature type="transmembrane region" description="Helical" evidence="7">
    <location>
        <begin position="73"/>
        <end position="95"/>
    </location>
</feature>
<comment type="caution">
    <text evidence="9">The sequence shown here is derived from an EMBL/GenBank/DDBJ whole genome shotgun (WGS) entry which is preliminary data.</text>
</comment>
<dbReference type="AlphaFoldDB" id="A0A0A3IFB3"/>
<dbReference type="InterPro" id="IPR036259">
    <property type="entry name" value="MFS_trans_sf"/>
</dbReference>
<comment type="subcellular location">
    <subcellularLocation>
        <location evidence="1">Cell membrane</location>
        <topology evidence="1">Multi-pass membrane protein</topology>
    </subcellularLocation>
</comment>
<organism evidence="9 10">
    <name type="scientific">Lysinibacillus odysseyi 34hs-1 = NBRC 100172</name>
    <dbReference type="NCBI Taxonomy" id="1220589"/>
    <lineage>
        <taxon>Bacteria</taxon>
        <taxon>Bacillati</taxon>
        <taxon>Bacillota</taxon>
        <taxon>Bacilli</taxon>
        <taxon>Bacillales</taxon>
        <taxon>Bacillaceae</taxon>
        <taxon>Lysinibacillus</taxon>
    </lineage>
</organism>
<feature type="transmembrane region" description="Helical" evidence="7">
    <location>
        <begin position="340"/>
        <end position="363"/>
    </location>
</feature>
<dbReference type="Gene3D" id="1.20.1250.20">
    <property type="entry name" value="MFS general substrate transporter like domains"/>
    <property type="match status" value="1"/>
</dbReference>
<feature type="transmembrane region" description="Helical" evidence="7">
    <location>
        <begin position="307"/>
        <end position="328"/>
    </location>
</feature>
<dbReference type="GO" id="GO:0022857">
    <property type="term" value="F:transmembrane transporter activity"/>
    <property type="evidence" value="ECO:0007669"/>
    <property type="project" value="InterPro"/>
</dbReference>